<dbReference type="InterPro" id="IPR001314">
    <property type="entry name" value="Peptidase_S1A"/>
</dbReference>
<evidence type="ECO:0000313" key="8">
    <source>
        <dbReference type="RefSeq" id="XP_018328745.1"/>
    </source>
</evidence>
<dbReference type="InParanoid" id="A0A1W4X8T0"/>
<dbReference type="InterPro" id="IPR043504">
    <property type="entry name" value="Peptidase_S1_PA_chymotrypsin"/>
</dbReference>
<dbReference type="STRING" id="224129.A0A1W4X8T0"/>
<comment type="similarity">
    <text evidence="4">Belongs to the peptidase S1 family. CLIP subfamily.</text>
</comment>
<dbReference type="PROSITE" id="PS00134">
    <property type="entry name" value="TRYPSIN_HIS"/>
    <property type="match status" value="1"/>
</dbReference>
<dbReference type="PROSITE" id="PS50240">
    <property type="entry name" value="TRYPSIN_DOM"/>
    <property type="match status" value="1"/>
</dbReference>
<protein>
    <submittedName>
        <fullName evidence="8">Venom protease</fullName>
    </submittedName>
</protein>
<feature type="signal peptide" evidence="5">
    <location>
        <begin position="1"/>
        <end position="17"/>
    </location>
</feature>
<dbReference type="Pfam" id="PF00089">
    <property type="entry name" value="Trypsin"/>
    <property type="match status" value="1"/>
</dbReference>
<dbReference type="PRINTS" id="PR00722">
    <property type="entry name" value="CHYMOTRYPSIN"/>
</dbReference>
<dbReference type="Gene3D" id="2.40.10.10">
    <property type="entry name" value="Trypsin-like serine proteases"/>
    <property type="match status" value="2"/>
</dbReference>
<keyword evidence="2" id="KW-1015">Disulfide bond</keyword>
<dbReference type="SMART" id="SM00020">
    <property type="entry name" value="Tryp_SPc"/>
    <property type="match status" value="1"/>
</dbReference>
<evidence type="ECO:0000256" key="5">
    <source>
        <dbReference type="SAM" id="SignalP"/>
    </source>
</evidence>
<dbReference type="SUPFAM" id="SSF50494">
    <property type="entry name" value="Trypsin-like serine proteases"/>
    <property type="match status" value="1"/>
</dbReference>
<keyword evidence="1 5" id="KW-0732">Signal</keyword>
<evidence type="ECO:0000259" key="6">
    <source>
        <dbReference type="PROSITE" id="PS50240"/>
    </source>
</evidence>
<dbReference type="InterPro" id="IPR001254">
    <property type="entry name" value="Trypsin_dom"/>
</dbReference>
<proteinExistence type="inferred from homology"/>
<dbReference type="Proteomes" id="UP000192223">
    <property type="component" value="Unplaced"/>
</dbReference>
<feature type="domain" description="Peptidase S1" evidence="6">
    <location>
        <begin position="105"/>
        <end position="362"/>
    </location>
</feature>
<keyword evidence="8" id="KW-0378">Hydrolase</keyword>
<dbReference type="OrthoDB" id="7726766at2759"/>
<dbReference type="GO" id="GO:0006508">
    <property type="term" value="P:proteolysis"/>
    <property type="evidence" value="ECO:0007669"/>
    <property type="project" value="UniProtKB-KW"/>
</dbReference>
<dbReference type="FunFam" id="2.40.10.10:FF:000028">
    <property type="entry name" value="Serine protease easter"/>
    <property type="match status" value="1"/>
</dbReference>
<dbReference type="CDD" id="cd00190">
    <property type="entry name" value="Tryp_SPc"/>
    <property type="match status" value="1"/>
</dbReference>
<keyword evidence="8" id="KW-0645">Protease</keyword>
<evidence type="ECO:0000256" key="4">
    <source>
        <dbReference type="ARBA" id="ARBA00024195"/>
    </source>
</evidence>
<reference evidence="8" key="1">
    <citation type="submission" date="2025-08" db="UniProtKB">
        <authorList>
            <consortium name="RefSeq"/>
        </authorList>
    </citation>
    <scope>IDENTIFICATION</scope>
    <source>
        <tissue evidence="8">Entire body</tissue>
    </source>
</reference>
<keyword evidence="7" id="KW-1185">Reference proteome</keyword>
<evidence type="ECO:0000313" key="7">
    <source>
        <dbReference type="Proteomes" id="UP000192223"/>
    </source>
</evidence>
<evidence type="ECO:0000256" key="2">
    <source>
        <dbReference type="ARBA" id="ARBA00023157"/>
    </source>
</evidence>
<dbReference type="InterPro" id="IPR009003">
    <property type="entry name" value="Peptidase_S1_PA"/>
</dbReference>
<evidence type="ECO:0000256" key="1">
    <source>
        <dbReference type="ARBA" id="ARBA00022729"/>
    </source>
</evidence>
<dbReference type="PANTHER" id="PTHR24258:SF145">
    <property type="entry name" value="SERINE PROTEASE EASTER-LIKE PROTEIN"/>
    <property type="match status" value="1"/>
</dbReference>
<feature type="chain" id="PRO_5010725418" evidence="5">
    <location>
        <begin position="18"/>
        <end position="366"/>
    </location>
</feature>
<accession>A0A1W4X8T0</accession>
<dbReference type="PANTHER" id="PTHR24258">
    <property type="entry name" value="SERINE PROTEASE-RELATED"/>
    <property type="match status" value="1"/>
</dbReference>
<dbReference type="GO" id="GO:0004252">
    <property type="term" value="F:serine-type endopeptidase activity"/>
    <property type="evidence" value="ECO:0007669"/>
    <property type="project" value="InterPro"/>
</dbReference>
<name>A0A1W4X8T0_AGRPL</name>
<sequence>MLYYLLVLHVLVHTSLASIPEENEKALWDSGQNGVKYPYKSPLTCPQHTRCLPISSCPFLNEVLNNECARSERLANLACGYQGSGYVCCPQMVQQSPSNQAPTPMVDGQECGIPAVLGRGYKSIGAYPFVARIGFKSTENGDIKYPCSGSIINNRVILTAAHCALAKSNTYKLYSVRIGEWLLNSDIDCGPEFCGLPTQDIPVSHVIVHPGFNEQIYKDDIALIVLSSKLNYSVTAQPLCLPEKWPMLGGTAVLVGWGKKAGENEMSNLQQVVHLPLVNYDTCSEVYSSVIPVTDSNICAGGEEGKDACSGFGGAPLLEQRGDIFYQIGIMSFGSDKCGMAGVPSVYVNVRKYIEWIYKNLPTLYN</sequence>
<dbReference type="AlphaFoldDB" id="A0A1W4X8T0"/>
<dbReference type="KEGG" id="apln:108739363"/>
<keyword evidence="3" id="KW-0325">Glycoprotein</keyword>
<dbReference type="GeneID" id="108739363"/>
<dbReference type="RefSeq" id="XP_018328745.1">
    <property type="nucleotide sequence ID" value="XM_018473243.1"/>
</dbReference>
<gene>
    <name evidence="8" type="primary">LOC108739363</name>
</gene>
<dbReference type="InterPro" id="IPR018114">
    <property type="entry name" value="TRYPSIN_HIS"/>
</dbReference>
<evidence type="ECO:0000256" key="3">
    <source>
        <dbReference type="ARBA" id="ARBA00023180"/>
    </source>
</evidence>
<organism evidence="7 8">
    <name type="scientific">Agrilus planipennis</name>
    <name type="common">Emerald ash borer</name>
    <name type="synonym">Agrilus marcopoli</name>
    <dbReference type="NCBI Taxonomy" id="224129"/>
    <lineage>
        <taxon>Eukaryota</taxon>
        <taxon>Metazoa</taxon>
        <taxon>Ecdysozoa</taxon>
        <taxon>Arthropoda</taxon>
        <taxon>Hexapoda</taxon>
        <taxon>Insecta</taxon>
        <taxon>Pterygota</taxon>
        <taxon>Neoptera</taxon>
        <taxon>Endopterygota</taxon>
        <taxon>Coleoptera</taxon>
        <taxon>Polyphaga</taxon>
        <taxon>Elateriformia</taxon>
        <taxon>Buprestoidea</taxon>
        <taxon>Buprestidae</taxon>
        <taxon>Agrilinae</taxon>
        <taxon>Agrilus</taxon>
    </lineage>
</organism>